<evidence type="ECO:0000313" key="1">
    <source>
        <dbReference type="EMBL" id="KFM79848.1"/>
    </source>
</evidence>
<feature type="non-terminal residue" evidence="1">
    <location>
        <position position="51"/>
    </location>
</feature>
<gene>
    <name evidence="1" type="ORF">X975_06426</name>
</gene>
<accession>A0A087UR59</accession>
<protein>
    <submittedName>
        <fullName evidence="1">Uncharacterized protein</fullName>
    </submittedName>
</protein>
<dbReference type="Proteomes" id="UP000054359">
    <property type="component" value="Unassembled WGS sequence"/>
</dbReference>
<dbReference type="OrthoDB" id="6422270at2759"/>
<evidence type="ECO:0000313" key="2">
    <source>
        <dbReference type="Proteomes" id="UP000054359"/>
    </source>
</evidence>
<dbReference type="AlphaFoldDB" id="A0A087UR59"/>
<proteinExistence type="predicted"/>
<dbReference type="EMBL" id="KK121158">
    <property type="protein sequence ID" value="KFM79848.1"/>
    <property type="molecule type" value="Genomic_DNA"/>
</dbReference>
<name>A0A087UR59_STEMI</name>
<reference evidence="1 2" key="1">
    <citation type="submission" date="2013-11" db="EMBL/GenBank/DDBJ databases">
        <title>Genome sequencing of Stegodyphus mimosarum.</title>
        <authorList>
            <person name="Bechsgaard J."/>
        </authorList>
    </citation>
    <scope>NUCLEOTIDE SEQUENCE [LARGE SCALE GENOMIC DNA]</scope>
</reference>
<sequence>MRFIFKKCHREAAAANSKSCGQGYTRCHCKTKCFTNKCSCKSKGLLYNSKC</sequence>
<keyword evidence="2" id="KW-1185">Reference proteome</keyword>
<organism evidence="1 2">
    <name type="scientific">Stegodyphus mimosarum</name>
    <name type="common">African social velvet spider</name>
    <dbReference type="NCBI Taxonomy" id="407821"/>
    <lineage>
        <taxon>Eukaryota</taxon>
        <taxon>Metazoa</taxon>
        <taxon>Ecdysozoa</taxon>
        <taxon>Arthropoda</taxon>
        <taxon>Chelicerata</taxon>
        <taxon>Arachnida</taxon>
        <taxon>Araneae</taxon>
        <taxon>Araneomorphae</taxon>
        <taxon>Entelegynae</taxon>
        <taxon>Eresoidea</taxon>
        <taxon>Eresidae</taxon>
        <taxon>Stegodyphus</taxon>
    </lineage>
</organism>